<dbReference type="InterPro" id="IPR028098">
    <property type="entry name" value="Glyco_trans_4-like_N"/>
</dbReference>
<evidence type="ECO:0000256" key="1">
    <source>
        <dbReference type="ARBA" id="ARBA00022679"/>
    </source>
</evidence>
<organism evidence="4 5">
    <name type="scientific">Flavobacterium sandaracinum</name>
    <dbReference type="NCBI Taxonomy" id="2541733"/>
    <lineage>
        <taxon>Bacteria</taxon>
        <taxon>Pseudomonadati</taxon>
        <taxon>Bacteroidota</taxon>
        <taxon>Flavobacteriia</taxon>
        <taxon>Flavobacteriales</taxon>
        <taxon>Flavobacteriaceae</taxon>
        <taxon>Flavobacterium</taxon>
    </lineage>
</organism>
<protein>
    <submittedName>
        <fullName evidence="4">Glycosyltransferase family 1 protein</fullName>
    </submittedName>
</protein>
<dbReference type="Gene3D" id="3.40.50.2000">
    <property type="entry name" value="Glycogen Phosphorylase B"/>
    <property type="match status" value="2"/>
</dbReference>
<dbReference type="GO" id="GO:0016757">
    <property type="term" value="F:glycosyltransferase activity"/>
    <property type="evidence" value="ECO:0007669"/>
    <property type="project" value="InterPro"/>
</dbReference>
<proteinExistence type="predicted"/>
<dbReference type="PANTHER" id="PTHR46401:SF2">
    <property type="entry name" value="GLYCOSYLTRANSFERASE WBBK-RELATED"/>
    <property type="match status" value="1"/>
</dbReference>
<dbReference type="CDD" id="cd03809">
    <property type="entry name" value="GT4_MtfB-like"/>
    <property type="match status" value="1"/>
</dbReference>
<evidence type="ECO:0000259" key="3">
    <source>
        <dbReference type="Pfam" id="PF13439"/>
    </source>
</evidence>
<name>A0A4R5CVY4_9FLAO</name>
<comment type="caution">
    <text evidence="4">The sequence shown here is derived from an EMBL/GenBank/DDBJ whole genome shotgun (WGS) entry which is preliminary data.</text>
</comment>
<dbReference type="PANTHER" id="PTHR46401">
    <property type="entry name" value="GLYCOSYLTRANSFERASE WBBK-RELATED"/>
    <property type="match status" value="1"/>
</dbReference>
<dbReference type="AlphaFoldDB" id="A0A4R5CVY4"/>
<evidence type="ECO:0000313" key="5">
    <source>
        <dbReference type="Proteomes" id="UP000294644"/>
    </source>
</evidence>
<dbReference type="GO" id="GO:0009103">
    <property type="term" value="P:lipopolysaccharide biosynthetic process"/>
    <property type="evidence" value="ECO:0007669"/>
    <property type="project" value="TreeGrafter"/>
</dbReference>
<dbReference type="RefSeq" id="WP_132066942.1">
    <property type="nucleotide sequence ID" value="NZ_SMFN01000017.1"/>
</dbReference>
<dbReference type="InterPro" id="IPR001296">
    <property type="entry name" value="Glyco_trans_1"/>
</dbReference>
<evidence type="ECO:0000313" key="4">
    <source>
        <dbReference type="EMBL" id="TDE02055.1"/>
    </source>
</evidence>
<accession>A0A4R5CVY4</accession>
<feature type="domain" description="Glycosyl transferase family 1" evidence="2">
    <location>
        <begin position="198"/>
        <end position="349"/>
    </location>
</feature>
<evidence type="ECO:0000259" key="2">
    <source>
        <dbReference type="Pfam" id="PF00534"/>
    </source>
</evidence>
<dbReference type="Proteomes" id="UP000294644">
    <property type="component" value="Unassembled WGS sequence"/>
</dbReference>
<gene>
    <name evidence="4" type="ORF">E0F91_13270</name>
</gene>
<keyword evidence="5" id="KW-1185">Reference proteome</keyword>
<keyword evidence="1 4" id="KW-0808">Transferase</keyword>
<sequence>MKILLDPQIFNSQRFGGISRYFTEVFSVLSNRKNISIRVPLNNSTNIYFNESILYSNRQKIYFLLIKILNKFRLSNKVKLEDYKNKYLAFILNKQDYDLFVPTYYDTYFLKNIGSKPFVLTVYDMIHELFPEYFMNDEMVVRNKLLLMEKATRIIAVSENTKKDILKIYPHIDKSKIDVVYHGCSLKPNHQVDVCLPKKYILFVGNRDNYKNFRFFVESITELLKKDSDLYLICAGAGVFKKDEYEFIAELGLKDKIIQKNFEDDELVFFYTNAKCFVFPSLYEGFGLPVVESMICGCPVVLAKHSSFPEVAGDAGVYFELNSHKDLYSKIEKLINNESYRQEFSIKGIEQAKKFSWEIAANQCLDVYKKSCKI</sequence>
<dbReference type="Pfam" id="PF00534">
    <property type="entry name" value="Glycos_transf_1"/>
    <property type="match status" value="1"/>
</dbReference>
<dbReference type="OrthoDB" id="9801609at2"/>
<dbReference type="Pfam" id="PF13439">
    <property type="entry name" value="Glyco_transf_4"/>
    <property type="match status" value="1"/>
</dbReference>
<dbReference type="EMBL" id="SMFN01000017">
    <property type="protein sequence ID" value="TDE02055.1"/>
    <property type="molecule type" value="Genomic_DNA"/>
</dbReference>
<dbReference type="SUPFAM" id="SSF53756">
    <property type="entry name" value="UDP-Glycosyltransferase/glycogen phosphorylase"/>
    <property type="match status" value="1"/>
</dbReference>
<reference evidence="4 5" key="1">
    <citation type="submission" date="2019-03" db="EMBL/GenBank/DDBJ databases">
        <title>Flavobacterium LB-D12 sp. nov., isolated from arctic soil.</title>
        <authorList>
            <person name="Chaudhary D.K."/>
        </authorList>
    </citation>
    <scope>NUCLEOTIDE SEQUENCE [LARGE SCALE GENOMIC DNA]</scope>
    <source>
        <strain evidence="4 5">LB-D12</strain>
    </source>
</reference>
<feature type="domain" description="Glycosyltransferase subfamily 4-like N-terminal" evidence="3">
    <location>
        <begin position="86"/>
        <end position="184"/>
    </location>
</feature>